<comment type="caution">
    <text evidence="1">The sequence shown here is derived from an EMBL/GenBank/DDBJ whole genome shotgun (WGS) entry which is preliminary data.</text>
</comment>
<dbReference type="KEGG" id="rtc:APU90_03050"/>
<proteinExistence type="predicted"/>
<accession>A0A2S5Y914</accession>
<dbReference type="Proteomes" id="UP000237966">
    <property type="component" value="Unassembled WGS sequence"/>
</dbReference>
<dbReference type="AlphaFoldDB" id="A0A2S5Y914"/>
<gene>
    <name evidence="1" type="ORF">C5C51_03195</name>
</gene>
<reference evidence="1 2" key="1">
    <citation type="submission" date="2018-02" db="EMBL/GenBank/DDBJ databases">
        <title>Bacteriophage NCPPB3778 and a type I-E CRISPR drive the evolution of the US Biological Select Agent, Rathayibacter toxicus.</title>
        <authorList>
            <person name="Davis E.W.II."/>
            <person name="Tabima J.F."/>
            <person name="Weisberg A.J."/>
            <person name="Lopes L.D."/>
            <person name="Wiseman M.S."/>
            <person name="Wiseman M.S."/>
            <person name="Pupko T."/>
            <person name="Belcher M.S."/>
            <person name="Sechler A.J."/>
            <person name="Tancos M.A."/>
            <person name="Schroeder B.K."/>
            <person name="Murray T.D."/>
            <person name="Luster D.G."/>
            <person name="Schneider W.L."/>
            <person name="Rogers E."/>
            <person name="Andreote F.D."/>
            <person name="Grunwald N.J."/>
            <person name="Putnam M.L."/>
            <person name="Chang J.H."/>
        </authorList>
    </citation>
    <scope>NUCLEOTIDE SEQUENCE [LARGE SCALE GENOMIC DNA]</scope>
    <source>
        <strain evidence="1 2">FH99</strain>
    </source>
</reference>
<organism evidence="1 2">
    <name type="scientific">Rathayibacter toxicus</name>
    <dbReference type="NCBI Taxonomy" id="145458"/>
    <lineage>
        <taxon>Bacteria</taxon>
        <taxon>Bacillati</taxon>
        <taxon>Actinomycetota</taxon>
        <taxon>Actinomycetes</taxon>
        <taxon>Micrococcales</taxon>
        <taxon>Microbacteriaceae</taxon>
        <taxon>Rathayibacter</taxon>
    </lineage>
</organism>
<evidence type="ECO:0000313" key="2">
    <source>
        <dbReference type="Proteomes" id="UP000237966"/>
    </source>
</evidence>
<evidence type="ECO:0000313" key="1">
    <source>
        <dbReference type="EMBL" id="PPI16420.1"/>
    </source>
</evidence>
<protein>
    <submittedName>
        <fullName evidence="1">Uncharacterized protein</fullName>
    </submittedName>
</protein>
<sequence>MSHRASFVRGGHHLECGGRILHQTLLQAFSGLEDSLAAAQPNGRAQTQYRRTDEKIYVKSSLTNIDLSRRN</sequence>
<name>A0A2S5Y914_9MICO</name>
<dbReference type="EMBL" id="PSWU01000004">
    <property type="protein sequence ID" value="PPI16420.1"/>
    <property type="molecule type" value="Genomic_DNA"/>
</dbReference>